<evidence type="ECO:0000313" key="17">
    <source>
        <dbReference type="EMBL" id="AYV83949.1"/>
    </source>
</evidence>
<name>A0A3G5AF04_9VIRU</name>
<evidence type="ECO:0000256" key="10">
    <source>
        <dbReference type="ARBA" id="ARBA00022812"/>
    </source>
</evidence>
<keyword evidence="6" id="KW-0945">Host-virus interaction</keyword>
<evidence type="ECO:0000256" key="13">
    <source>
        <dbReference type="ARBA" id="ARBA00025257"/>
    </source>
</evidence>
<dbReference type="GO" id="GO:0046776">
    <property type="term" value="P:symbiont-mediated suppression of host antigen processing and presentation of peptide antigen via MHC class I"/>
    <property type="evidence" value="ECO:0007669"/>
    <property type="project" value="UniProtKB-KW"/>
</dbReference>
<keyword evidence="12" id="KW-1039">Host endosome</keyword>
<keyword evidence="8" id="KW-0479">Metal-binding</keyword>
<evidence type="ECO:0000256" key="3">
    <source>
        <dbReference type="ARBA" id="ARBA00004359"/>
    </source>
</evidence>
<comment type="subcellular location">
    <subcellularLocation>
        <location evidence="3">Host Golgi apparatus</location>
        <location evidence="3">Host trans-Golgi network membrane</location>
    </subcellularLocation>
    <subcellularLocation>
        <location evidence="1">Host early endosome membrane</location>
    </subcellularLocation>
    <subcellularLocation>
        <location evidence="2">Host membrane</location>
        <topology evidence="2">Multi-pass membrane protein</topology>
    </subcellularLocation>
</comment>
<organism evidence="17">
    <name type="scientific">Hyperionvirus sp</name>
    <dbReference type="NCBI Taxonomy" id="2487770"/>
    <lineage>
        <taxon>Viruses</taxon>
        <taxon>Varidnaviria</taxon>
        <taxon>Bamfordvirae</taxon>
        <taxon>Nucleocytoviricota</taxon>
        <taxon>Megaviricetes</taxon>
        <taxon>Imitervirales</taxon>
        <taxon>Mimiviridae</taxon>
        <taxon>Klosneuvirinae</taxon>
    </lineage>
</organism>
<keyword evidence="6" id="KW-1080">Inhibition of host adaptive immune response by virus</keyword>
<sequence>MTSQIACRVCSLNGPDFLIAPCQCDGDKKYVHLKCIKSPSCDLCKFVYLFNKKSYLQYLLREILTQAFTYVFLCFLFRFTGDFKDLYAIPNLSKAYGGFIGINADILLFCVPFILLMFLFQNHQWGKWAAGLISYLFTNLYDFGQSKYLEWGWVTSGYQTFGALMAISITIVLLCVMNNHIMEKADDAFNEQAKNPDIFDITGMTPQTIAEWRIQHQTPVENQPTYVTEEAKKPLHIKGA</sequence>
<evidence type="ECO:0000256" key="4">
    <source>
        <dbReference type="ARBA" id="ARBA00006560"/>
    </source>
</evidence>
<feature type="transmembrane region" description="Helical" evidence="15">
    <location>
        <begin position="127"/>
        <end position="144"/>
    </location>
</feature>
<keyword evidence="9" id="KW-0863">Zinc-finger</keyword>
<dbReference type="SUPFAM" id="SSF57850">
    <property type="entry name" value="RING/U-box"/>
    <property type="match status" value="1"/>
</dbReference>
<feature type="domain" description="RING-CH-type" evidence="16">
    <location>
        <begin position="6"/>
        <end position="45"/>
    </location>
</feature>
<dbReference type="EMBL" id="MK072396">
    <property type="protein sequence ID" value="AYV83949.1"/>
    <property type="molecule type" value="Genomic_DNA"/>
</dbReference>
<dbReference type="GO" id="GO:0033644">
    <property type="term" value="C:host cell membrane"/>
    <property type="evidence" value="ECO:0007669"/>
    <property type="project" value="UniProtKB-SubCell"/>
</dbReference>
<dbReference type="Gene3D" id="3.30.40.10">
    <property type="entry name" value="Zinc/RING finger domain, C3HC4 (zinc finger)"/>
    <property type="match status" value="1"/>
</dbReference>
<keyword evidence="15" id="KW-1133">Transmembrane helix</keyword>
<accession>A0A3G5AF04</accession>
<gene>
    <name evidence="17" type="ORF">Hyperionvirus14_38</name>
</gene>
<reference evidence="17" key="1">
    <citation type="submission" date="2018-10" db="EMBL/GenBank/DDBJ databases">
        <title>Hidden diversity of soil giant viruses.</title>
        <authorList>
            <person name="Schulz F."/>
            <person name="Alteio L."/>
            <person name="Goudeau D."/>
            <person name="Ryan E.M."/>
            <person name="Malmstrom R.R."/>
            <person name="Blanchard J."/>
            <person name="Woyke T."/>
        </authorList>
    </citation>
    <scope>NUCLEOTIDE SEQUENCE</scope>
    <source>
        <strain evidence="17">HYV1</strain>
    </source>
</reference>
<feature type="transmembrane region" description="Helical" evidence="15">
    <location>
        <begin position="156"/>
        <end position="176"/>
    </location>
</feature>
<evidence type="ECO:0000259" key="16">
    <source>
        <dbReference type="SMART" id="SM00744"/>
    </source>
</evidence>
<feature type="transmembrane region" description="Helical" evidence="15">
    <location>
        <begin position="99"/>
        <end position="120"/>
    </location>
</feature>
<keyword evidence="15" id="KW-0812">Transmembrane</keyword>
<keyword evidence="11" id="KW-0862">Zinc</keyword>
<keyword evidence="7" id="KW-1115">Inhibition of host MHC class I molecule presentation by virus</keyword>
<evidence type="ECO:0000256" key="12">
    <source>
        <dbReference type="ARBA" id="ARBA00023046"/>
    </source>
</evidence>
<evidence type="ECO:0000256" key="5">
    <source>
        <dbReference type="ARBA" id="ARBA00018161"/>
    </source>
</evidence>
<comment type="similarity">
    <text evidence="4">Belongs to the poxviridae LAP protein family.</text>
</comment>
<evidence type="ECO:0000256" key="11">
    <source>
        <dbReference type="ARBA" id="ARBA00022833"/>
    </source>
</evidence>
<evidence type="ECO:0000256" key="7">
    <source>
        <dbReference type="ARBA" id="ARBA00022625"/>
    </source>
</evidence>
<keyword evidence="15" id="KW-0472">Membrane</keyword>
<dbReference type="GO" id="GO:0008270">
    <property type="term" value="F:zinc ion binding"/>
    <property type="evidence" value="ECO:0007669"/>
    <property type="project" value="UniProtKB-KW"/>
</dbReference>
<dbReference type="Pfam" id="PF12906">
    <property type="entry name" value="RINGv"/>
    <property type="match status" value="1"/>
</dbReference>
<comment type="function">
    <text evidence="13">E3 ubiquitin-protein ligase which promotes ubiquitination and subsequent degradation of host MHC-I and CD4 molecules, presumably to prevent lysis of infected cells by cytotoxic T-lymphocytes and NK cell. Binds target molecules through transmembrane interaction. The result of this ubiquitination is the enhancement of the endocytosis of the target chain and the delivery to the lysosome, where it is proteolytically destroyed.</text>
</comment>
<feature type="transmembrane region" description="Helical" evidence="15">
    <location>
        <begin position="58"/>
        <end position="79"/>
    </location>
</feature>
<protein>
    <recommendedName>
        <fullName evidence="5">E3 ubiquitin-protein ligase LAP</fullName>
    </recommendedName>
    <alternativeName>
        <fullName evidence="14">Leukemia associated protein</fullName>
    </alternativeName>
</protein>
<evidence type="ECO:0000256" key="15">
    <source>
        <dbReference type="SAM" id="Phobius"/>
    </source>
</evidence>
<keyword evidence="10" id="KW-1040">Host Golgi apparatus</keyword>
<evidence type="ECO:0000256" key="6">
    <source>
        <dbReference type="ARBA" id="ARBA00022560"/>
    </source>
</evidence>
<dbReference type="InterPro" id="IPR013083">
    <property type="entry name" value="Znf_RING/FYVE/PHD"/>
</dbReference>
<keyword evidence="6" id="KW-0899">Viral immunoevasion</keyword>
<dbReference type="InterPro" id="IPR011016">
    <property type="entry name" value="Znf_RING-CH"/>
</dbReference>
<dbReference type="GO" id="GO:0044177">
    <property type="term" value="C:host cell Golgi apparatus"/>
    <property type="evidence" value="ECO:0007669"/>
    <property type="project" value="UniProtKB-SubCell"/>
</dbReference>
<evidence type="ECO:0000256" key="9">
    <source>
        <dbReference type="ARBA" id="ARBA00022771"/>
    </source>
</evidence>
<evidence type="ECO:0000256" key="14">
    <source>
        <dbReference type="ARBA" id="ARBA00031582"/>
    </source>
</evidence>
<evidence type="ECO:0000256" key="8">
    <source>
        <dbReference type="ARBA" id="ARBA00022723"/>
    </source>
</evidence>
<evidence type="ECO:0000256" key="2">
    <source>
        <dbReference type="ARBA" id="ARBA00004301"/>
    </source>
</evidence>
<dbReference type="SMART" id="SM00744">
    <property type="entry name" value="RINGv"/>
    <property type="match status" value="1"/>
</dbReference>
<evidence type="ECO:0000256" key="1">
    <source>
        <dbReference type="ARBA" id="ARBA00004280"/>
    </source>
</evidence>
<proteinExistence type="inferred from homology"/>